<protein>
    <submittedName>
        <fullName evidence="1">Uncharacterized protein</fullName>
    </submittedName>
</protein>
<dbReference type="AlphaFoldDB" id="A0A8S2V1V5"/>
<comment type="caution">
    <text evidence="1">The sequence shown here is derived from an EMBL/GenBank/DDBJ whole genome shotgun (WGS) entry which is preliminary data.</text>
</comment>
<reference evidence="1" key="1">
    <citation type="submission" date="2021-02" db="EMBL/GenBank/DDBJ databases">
        <authorList>
            <person name="Nowell W R."/>
        </authorList>
    </citation>
    <scope>NUCLEOTIDE SEQUENCE</scope>
</reference>
<accession>A0A8S2V1V5</accession>
<feature type="non-terminal residue" evidence="1">
    <location>
        <position position="16"/>
    </location>
</feature>
<dbReference type="Proteomes" id="UP000682733">
    <property type="component" value="Unassembled WGS sequence"/>
</dbReference>
<gene>
    <name evidence="1" type="ORF">TMI583_LOCUS42277</name>
</gene>
<organism evidence="1 2">
    <name type="scientific">Didymodactylos carnosus</name>
    <dbReference type="NCBI Taxonomy" id="1234261"/>
    <lineage>
        <taxon>Eukaryota</taxon>
        <taxon>Metazoa</taxon>
        <taxon>Spiralia</taxon>
        <taxon>Gnathifera</taxon>
        <taxon>Rotifera</taxon>
        <taxon>Eurotatoria</taxon>
        <taxon>Bdelloidea</taxon>
        <taxon>Philodinida</taxon>
        <taxon>Philodinidae</taxon>
        <taxon>Didymodactylos</taxon>
    </lineage>
</organism>
<evidence type="ECO:0000313" key="2">
    <source>
        <dbReference type="Proteomes" id="UP000682733"/>
    </source>
</evidence>
<sequence length="16" mass="1815">MNSLDYAVAVISYIQK</sequence>
<name>A0A8S2V1V5_9BILA</name>
<evidence type="ECO:0000313" key="1">
    <source>
        <dbReference type="EMBL" id="CAF4375602.1"/>
    </source>
</evidence>
<dbReference type="EMBL" id="CAJOBA010068108">
    <property type="protein sequence ID" value="CAF4375602.1"/>
    <property type="molecule type" value="Genomic_DNA"/>
</dbReference>
<proteinExistence type="predicted"/>